<accession>A0A6J5D7W3</accession>
<evidence type="ECO:0000256" key="1">
    <source>
        <dbReference type="ARBA" id="ARBA00001974"/>
    </source>
</evidence>
<dbReference type="Gene3D" id="1.10.45.10">
    <property type="entry name" value="Vanillyl-alcohol Oxidase, Chain A, domain 4"/>
    <property type="match status" value="1"/>
</dbReference>
<dbReference type="PANTHER" id="PTHR11748:SF111">
    <property type="entry name" value="D-LACTATE DEHYDROGENASE, MITOCHONDRIAL-RELATED"/>
    <property type="match status" value="1"/>
</dbReference>
<dbReference type="GO" id="GO:1903457">
    <property type="term" value="P:lactate catabolic process"/>
    <property type="evidence" value="ECO:0007669"/>
    <property type="project" value="TreeGrafter"/>
</dbReference>
<keyword evidence="10" id="KW-1185">Reference proteome</keyword>
<dbReference type="EMBL" id="CADIKF010000004">
    <property type="protein sequence ID" value="CAB3749461.1"/>
    <property type="molecule type" value="Genomic_DNA"/>
</dbReference>
<sequence length="471" mass="50663">MNHPAPPASVRRPFPAELLSALKATFGERVSTAEAVRANHGRDESPFDPQLPDAVVFASNTGDVQAAIKLCGQHNVPVIPYGNGSSLEGHLLAVQGGVSIDLSAMNRVLSINAEDLTVTVEPGISRKQLNEALRDTGLFFPIDPGADASIGGMTATRASGTNAVRYGTMRENVLGLAAVLADGRVIRTGTRARKSAAGYDLTRLFVGSEGTLGVVTEITLRLYPQPEAVSAAVCAFPSMESAVRAVIETIQTGVPVARAEFVDALAIRAINRHSHLTLREAPTLFFEFHGTQSGVKEQAEFVQEIAAQNAGEGFEWATRPEDRSRLWNARHNAYFAMLQLKPGCRAVTTDVCVPISRLAECVVETEQDLKTSSLPCPIVGHVGDGNFHVAMLIDPQRPEEFAEAERLNQRIVRRALRMAGTCTGEHGIGLHKIDFLAEEAGPVAIDTMRAIKHALDPRNLMNPGKIFSWAA</sequence>
<evidence type="ECO:0000256" key="6">
    <source>
        <dbReference type="ARBA" id="ARBA00023002"/>
    </source>
</evidence>
<keyword evidence="6 9" id="KW-0560">Oxidoreductase</keyword>
<dbReference type="Pfam" id="PF02913">
    <property type="entry name" value="FAD-oxidase_C"/>
    <property type="match status" value="1"/>
</dbReference>
<evidence type="ECO:0000313" key="10">
    <source>
        <dbReference type="Proteomes" id="UP000494329"/>
    </source>
</evidence>
<dbReference type="EC" id="1.1.2.4" evidence="7"/>
<evidence type="ECO:0000256" key="4">
    <source>
        <dbReference type="ARBA" id="ARBA00022827"/>
    </source>
</evidence>
<dbReference type="RefSeq" id="WP_175109462.1">
    <property type="nucleotide sequence ID" value="NZ_CADIKF010000004.1"/>
</dbReference>
<evidence type="ECO:0000256" key="7">
    <source>
        <dbReference type="ARBA" id="ARBA00038897"/>
    </source>
</evidence>
<protein>
    <recommendedName>
        <fullName evidence="7">D-lactate dehydrogenase (cytochrome)</fullName>
        <ecNumber evidence="7">1.1.2.4</ecNumber>
    </recommendedName>
</protein>
<dbReference type="FunFam" id="3.30.70.2740:FF:000001">
    <property type="entry name" value="D-lactate dehydrogenase mitochondrial"/>
    <property type="match status" value="1"/>
</dbReference>
<keyword evidence="4" id="KW-0274">FAD</keyword>
<dbReference type="Proteomes" id="UP000494329">
    <property type="component" value="Unassembled WGS sequence"/>
</dbReference>
<dbReference type="GO" id="GO:0071949">
    <property type="term" value="F:FAD binding"/>
    <property type="evidence" value="ECO:0007669"/>
    <property type="project" value="InterPro"/>
</dbReference>
<comment type="cofactor">
    <cofactor evidence="1">
        <name>FAD</name>
        <dbReference type="ChEBI" id="CHEBI:57692"/>
    </cofactor>
</comment>
<dbReference type="FunFam" id="1.10.45.10:FF:000001">
    <property type="entry name" value="D-lactate dehydrogenase mitochondrial"/>
    <property type="match status" value="1"/>
</dbReference>
<dbReference type="FunFam" id="3.30.43.10:FF:000010">
    <property type="entry name" value="probable D-lactate dehydrogenase, mitochondrial"/>
    <property type="match status" value="1"/>
</dbReference>
<dbReference type="InterPro" id="IPR016171">
    <property type="entry name" value="Vanillyl_alc_oxidase_C-sub2"/>
</dbReference>
<dbReference type="GO" id="GO:0008720">
    <property type="term" value="F:D-lactate dehydrogenase (NAD+) activity"/>
    <property type="evidence" value="ECO:0007669"/>
    <property type="project" value="TreeGrafter"/>
</dbReference>
<dbReference type="Gene3D" id="3.30.70.2740">
    <property type="match status" value="1"/>
</dbReference>
<evidence type="ECO:0000259" key="8">
    <source>
        <dbReference type="PROSITE" id="PS51387"/>
    </source>
</evidence>
<evidence type="ECO:0000256" key="2">
    <source>
        <dbReference type="ARBA" id="ARBA00008000"/>
    </source>
</evidence>
<organism evidence="9 10">
    <name type="scientific">Paraburkholderia solisilvae</name>
    <dbReference type="NCBI Taxonomy" id="624376"/>
    <lineage>
        <taxon>Bacteria</taxon>
        <taxon>Pseudomonadati</taxon>
        <taxon>Pseudomonadota</taxon>
        <taxon>Betaproteobacteria</taxon>
        <taxon>Burkholderiales</taxon>
        <taxon>Burkholderiaceae</taxon>
        <taxon>Paraburkholderia</taxon>
    </lineage>
</organism>
<evidence type="ECO:0000256" key="5">
    <source>
        <dbReference type="ARBA" id="ARBA00022946"/>
    </source>
</evidence>
<proteinExistence type="inferred from homology"/>
<dbReference type="InterPro" id="IPR036318">
    <property type="entry name" value="FAD-bd_PCMH-like_sf"/>
</dbReference>
<dbReference type="FunFam" id="3.30.465.10:FF:000016">
    <property type="entry name" value="probable D-lactate dehydrogenase, mitochondrial"/>
    <property type="match status" value="1"/>
</dbReference>
<dbReference type="InterPro" id="IPR006094">
    <property type="entry name" value="Oxid_FAD_bind_N"/>
</dbReference>
<dbReference type="InterPro" id="IPR016169">
    <property type="entry name" value="FAD-bd_PCMH_sub2"/>
</dbReference>
<dbReference type="InterPro" id="IPR004113">
    <property type="entry name" value="FAD-bd_oxidored_4_C"/>
</dbReference>
<feature type="domain" description="FAD-binding PCMH-type" evidence="8">
    <location>
        <begin position="48"/>
        <end position="225"/>
    </location>
</feature>
<dbReference type="Pfam" id="PF01565">
    <property type="entry name" value="FAD_binding_4"/>
    <property type="match status" value="1"/>
</dbReference>
<dbReference type="SUPFAM" id="SSF56176">
    <property type="entry name" value="FAD-binding/transporter-associated domain-like"/>
    <property type="match status" value="1"/>
</dbReference>
<dbReference type="InterPro" id="IPR016164">
    <property type="entry name" value="FAD-linked_Oxase-like_C"/>
</dbReference>
<dbReference type="SUPFAM" id="SSF55103">
    <property type="entry name" value="FAD-linked oxidases, C-terminal domain"/>
    <property type="match status" value="1"/>
</dbReference>
<dbReference type="AlphaFoldDB" id="A0A6J5D7W3"/>
<dbReference type="Gene3D" id="3.30.465.10">
    <property type="match status" value="1"/>
</dbReference>
<reference evidence="9 10" key="1">
    <citation type="submission" date="2020-04" db="EMBL/GenBank/DDBJ databases">
        <authorList>
            <person name="De Canck E."/>
        </authorList>
    </citation>
    <scope>NUCLEOTIDE SEQUENCE [LARGE SCALE GENOMIC DNA]</scope>
    <source>
        <strain evidence="9 10">LMG 29739</strain>
    </source>
</reference>
<evidence type="ECO:0000313" key="9">
    <source>
        <dbReference type="EMBL" id="CAB3749461.1"/>
    </source>
</evidence>
<dbReference type="PANTHER" id="PTHR11748">
    <property type="entry name" value="D-LACTATE DEHYDROGENASE"/>
    <property type="match status" value="1"/>
</dbReference>
<keyword evidence="3" id="KW-0285">Flavoprotein</keyword>
<evidence type="ECO:0000256" key="3">
    <source>
        <dbReference type="ARBA" id="ARBA00022630"/>
    </source>
</evidence>
<name>A0A6J5D7W3_9BURK</name>
<dbReference type="InterPro" id="IPR016166">
    <property type="entry name" value="FAD-bd_PCMH"/>
</dbReference>
<gene>
    <name evidence="9" type="ORF">LMG29739_00792</name>
</gene>
<keyword evidence="5" id="KW-0809">Transit peptide</keyword>
<comment type="similarity">
    <text evidence="2">Belongs to the FAD-binding oxidoreductase/transferase type 4 family.</text>
</comment>
<dbReference type="PROSITE" id="PS51387">
    <property type="entry name" value="FAD_PCMH"/>
    <property type="match status" value="1"/>
</dbReference>
<dbReference type="GO" id="GO:0004458">
    <property type="term" value="F:D-lactate dehydrogenase (cytochrome) activity"/>
    <property type="evidence" value="ECO:0007669"/>
    <property type="project" value="UniProtKB-EC"/>
</dbReference>